<keyword evidence="5 6" id="KW-0472">Membrane</keyword>
<sequence length="169" mass="19124">MLFISIFFIHLCVLVVPGPDFLLNSRTGLTGNKKAVIQVVTGTTLRAIIWVLFSLLGLHLIFQYYPFLRELVLFGGSVYLFYLAFQIYRSADLPLPAEHGIGHSYFFTGLLTNLTNPKALLYFSSIFSIIHFGSNPSTVFFIFIMITLETLIWFLFVGLAFSHSGIQKQ</sequence>
<feature type="transmembrane region" description="Helical" evidence="6">
    <location>
        <begin position="67"/>
        <end position="85"/>
    </location>
</feature>
<accession>A0A318MWS1</accession>
<dbReference type="OrthoDB" id="9807053at2"/>
<dbReference type="PANTHER" id="PTHR30086">
    <property type="entry name" value="ARGININE EXPORTER PROTEIN ARGO"/>
    <property type="match status" value="1"/>
</dbReference>
<evidence type="ECO:0000256" key="4">
    <source>
        <dbReference type="ARBA" id="ARBA00022989"/>
    </source>
</evidence>
<dbReference type="Proteomes" id="UP000247565">
    <property type="component" value="Unassembled WGS sequence"/>
</dbReference>
<name>A0A318MWS1_9PROT</name>
<dbReference type="GO" id="GO:0005886">
    <property type="term" value="C:plasma membrane"/>
    <property type="evidence" value="ECO:0007669"/>
    <property type="project" value="UniProtKB-SubCell"/>
</dbReference>
<keyword evidence="3 6" id="KW-0812">Transmembrane</keyword>
<dbReference type="GO" id="GO:0015171">
    <property type="term" value="F:amino acid transmembrane transporter activity"/>
    <property type="evidence" value="ECO:0007669"/>
    <property type="project" value="TreeGrafter"/>
</dbReference>
<dbReference type="EMBL" id="QGLT01000002">
    <property type="protein sequence ID" value="PXZ00578.1"/>
    <property type="molecule type" value="Genomic_DNA"/>
</dbReference>
<organism evidence="7 8">
    <name type="scientific">Commensalibacter melissae</name>
    <dbReference type="NCBI Taxonomy" id="2070537"/>
    <lineage>
        <taxon>Bacteria</taxon>
        <taxon>Pseudomonadati</taxon>
        <taxon>Pseudomonadota</taxon>
        <taxon>Alphaproteobacteria</taxon>
        <taxon>Acetobacterales</taxon>
        <taxon>Acetobacteraceae</taxon>
    </lineage>
</organism>
<feature type="transmembrane region" description="Helical" evidence="6">
    <location>
        <begin position="140"/>
        <end position="161"/>
    </location>
</feature>
<feature type="transmembrane region" description="Helical" evidence="6">
    <location>
        <begin position="35"/>
        <end position="61"/>
    </location>
</feature>
<feature type="transmembrane region" description="Helical" evidence="6">
    <location>
        <begin position="6"/>
        <end position="23"/>
    </location>
</feature>
<comment type="caution">
    <text evidence="7">The sequence shown here is derived from an EMBL/GenBank/DDBJ whole genome shotgun (WGS) entry which is preliminary data.</text>
</comment>
<evidence type="ECO:0000313" key="8">
    <source>
        <dbReference type="Proteomes" id="UP000247565"/>
    </source>
</evidence>
<evidence type="ECO:0000256" key="6">
    <source>
        <dbReference type="SAM" id="Phobius"/>
    </source>
</evidence>
<dbReference type="InterPro" id="IPR001123">
    <property type="entry name" value="LeuE-type"/>
</dbReference>
<gene>
    <name evidence="7" type="ORF">DK869_04005</name>
</gene>
<evidence type="ECO:0000256" key="1">
    <source>
        <dbReference type="ARBA" id="ARBA00004651"/>
    </source>
</evidence>
<keyword evidence="2" id="KW-1003">Cell membrane</keyword>
<dbReference type="RefSeq" id="WP_110438721.1">
    <property type="nucleotide sequence ID" value="NZ_CP046393.1"/>
</dbReference>
<proteinExistence type="predicted"/>
<keyword evidence="8" id="KW-1185">Reference proteome</keyword>
<dbReference type="AlphaFoldDB" id="A0A318MWS1"/>
<keyword evidence="4 6" id="KW-1133">Transmembrane helix</keyword>
<evidence type="ECO:0000256" key="2">
    <source>
        <dbReference type="ARBA" id="ARBA00022475"/>
    </source>
</evidence>
<comment type="subcellular location">
    <subcellularLocation>
        <location evidence="1">Cell membrane</location>
        <topology evidence="1">Multi-pass membrane protein</topology>
    </subcellularLocation>
</comment>
<dbReference type="Pfam" id="PF01810">
    <property type="entry name" value="LysE"/>
    <property type="match status" value="1"/>
</dbReference>
<evidence type="ECO:0000256" key="3">
    <source>
        <dbReference type="ARBA" id="ARBA00022692"/>
    </source>
</evidence>
<dbReference type="PANTHER" id="PTHR30086:SF19">
    <property type="entry name" value="THREONINE EFFLUX PROTEIN"/>
    <property type="match status" value="1"/>
</dbReference>
<protein>
    <submittedName>
        <fullName evidence="7">Threonine export protein RhtC</fullName>
    </submittedName>
</protein>
<evidence type="ECO:0000313" key="7">
    <source>
        <dbReference type="EMBL" id="PXZ00578.1"/>
    </source>
</evidence>
<evidence type="ECO:0000256" key="5">
    <source>
        <dbReference type="ARBA" id="ARBA00023136"/>
    </source>
</evidence>
<reference evidence="7 8" key="1">
    <citation type="submission" date="2018-05" db="EMBL/GenBank/DDBJ databases">
        <title>Reference genomes for bee gut microbiota database.</title>
        <authorList>
            <person name="Ellegaard K.M."/>
        </authorList>
    </citation>
    <scope>NUCLEOTIDE SEQUENCE [LARGE SCALE GENOMIC DNA]</scope>
    <source>
        <strain evidence="7 8">ESL0284</strain>
    </source>
</reference>